<name>Q11CB7_CHESB</name>
<evidence type="ECO:0000256" key="4">
    <source>
        <dbReference type="RuleBase" id="RU003345"/>
    </source>
</evidence>
<dbReference type="FunFam" id="3.40.605.10:FF:000007">
    <property type="entry name" value="NAD/NADP-dependent betaine aldehyde dehydrogenase"/>
    <property type="match status" value="1"/>
</dbReference>
<dbReference type="Gene3D" id="3.40.309.10">
    <property type="entry name" value="Aldehyde Dehydrogenase, Chain A, domain 2"/>
    <property type="match status" value="1"/>
</dbReference>
<dbReference type="InterPro" id="IPR044086">
    <property type="entry name" value="LUC3-like"/>
</dbReference>
<evidence type="ECO:0000256" key="1">
    <source>
        <dbReference type="ARBA" id="ARBA00009986"/>
    </source>
</evidence>
<dbReference type="InterPro" id="IPR016162">
    <property type="entry name" value="Ald_DH_N"/>
</dbReference>
<evidence type="ECO:0000256" key="3">
    <source>
        <dbReference type="PROSITE-ProRule" id="PRU10007"/>
    </source>
</evidence>
<dbReference type="InterPro" id="IPR016163">
    <property type="entry name" value="Ald_DH_C"/>
</dbReference>
<dbReference type="CDD" id="cd07106">
    <property type="entry name" value="ALDH_AldA-AAD23400"/>
    <property type="match status" value="1"/>
</dbReference>
<dbReference type="InterPro" id="IPR016161">
    <property type="entry name" value="Ald_DH/histidinol_DH"/>
</dbReference>
<dbReference type="SUPFAM" id="SSF53720">
    <property type="entry name" value="ALDH-like"/>
    <property type="match status" value="1"/>
</dbReference>
<dbReference type="GO" id="GO:0016620">
    <property type="term" value="F:oxidoreductase activity, acting on the aldehyde or oxo group of donors, NAD or NADP as acceptor"/>
    <property type="evidence" value="ECO:0007669"/>
    <property type="project" value="InterPro"/>
</dbReference>
<dbReference type="Gene3D" id="3.40.605.10">
    <property type="entry name" value="Aldehyde Dehydrogenase, Chain A, domain 1"/>
    <property type="match status" value="1"/>
</dbReference>
<dbReference type="Pfam" id="PF00171">
    <property type="entry name" value="Aldedh"/>
    <property type="match status" value="1"/>
</dbReference>
<proteinExistence type="inferred from homology"/>
<keyword evidence="2 4" id="KW-0560">Oxidoreductase</keyword>
<dbReference type="OrthoDB" id="9802947at2"/>
<feature type="active site" evidence="3">
    <location>
        <position position="244"/>
    </location>
</feature>
<dbReference type="PROSITE" id="PS00070">
    <property type="entry name" value="ALDEHYDE_DEHYDR_CYS"/>
    <property type="match status" value="1"/>
</dbReference>
<evidence type="ECO:0000313" key="6">
    <source>
        <dbReference type="EMBL" id="ABG64958.1"/>
    </source>
</evidence>
<dbReference type="KEGG" id="mes:Meso_3589"/>
<dbReference type="EMBL" id="CP000390">
    <property type="protein sequence ID" value="ABG64958.1"/>
    <property type="molecule type" value="Genomic_DNA"/>
</dbReference>
<protein>
    <submittedName>
        <fullName evidence="6">Aldehyde dehydrogenase</fullName>
    </submittedName>
</protein>
<dbReference type="InterPro" id="IPR016160">
    <property type="entry name" value="Ald_DH_CS_CYS"/>
</dbReference>
<reference evidence="6" key="1">
    <citation type="submission" date="2006-06" db="EMBL/GenBank/DDBJ databases">
        <title>Complete sequence of chromosome of Chelativorans sp. BNC1.</title>
        <authorList>
            <consortium name="US DOE Joint Genome Institute"/>
            <person name="Copeland A."/>
            <person name="Lucas S."/>
            <person name="Lapidus A."/>
            <person name="Barry K."/>
            <person name="Detter J.C."/>
            <person name="Glavina del Rio T."/>
            <person name="Hammon N."/>
            <person name="Israni S."/>
            <person name="Dalin E."/>
            <person name="Tice H."/>
            <person name="Pitluck S."/>
            <person name="Chertkov O."/>
            <person name="Brettin T."/>
            <person name="Bruce D."/>
            <person name="Han C."/>
            <person name="Tapia R."/>
            <person name="Gilna P."/>
            <person name="Schmutz J."/>
            <person name="Larimer F."/>
            <person name="Land M."/>
            <person name="Hauser L."/>
            <person name="Kyrpides N."/>
            <person name="Mikhailova N."/>
            <person name="Richardson P."/>
        </authorList>
    </citation>
    <scope>NUCLEOTIDE SEQUENCE</scope>
    <source>
        <strain evidence="6">BNC1</strain>
    </source>
</reference>
<sequence>MSYALTINGKAVQTSTTFDVINPATGEVAAACPEGTVAELNAAVAAAKSAFPAWSSRPDSNRREALGKIADLIEAHREELAALITAEQGKPQVGPGAPFEVSGCVAWTRVTQALDFEPQILIDNDHERVELIREPVGVVASITPWNWPLMIAIWHIMPALRVGCTVVIKPSPYTPLSTLRLVELINEAGILPAGVLNAVTGDKEVGDRISEHPDIDKIAFTGSTATGRRIMERAGPTLKRLTLELGGNDAGIILPGTDMSPRMEDLFWGSFINAGQTCSCLKRLYVHESDYESVCAALSGFVGGIKVGNGAEPDTLIGPLSNKMQFDKIVAMVEDARAKGARILAGGEKPSGRGYNYPLTIIADATMDMRVVAEEQFGPVLPVIRYRDVEEAVAEANSLELGLGASVWGDDPEEAAKVARKLIAGTRWVNRHGVLNPTVPMGGVKQSGIGVEFGIEGLQEFTTVQVLSIAKRVAG</sequence>
<dbReference type="STRING" id="266779.Meso_3589"/>
<evidence type="ECO:0000256" key="2">
    <source>
        <dbReference type="ARBA" id="ARBA00023002"/>
    </source>
</evidence>
<evidence type="ECO:0000259" key="5">
    <source>
        <dbReference type="Pfam" id="PF00171"/>
    </source>
</evidence>
<organism evidence="6">
    <name type="scientific">Chelativorans sp. (strain BNC1)</name>
    <dbReference type="NCBI Taxonomy" id="266779"/>
    <lineage>
        <taxon>Bacteria</taxon>
        <taxon>Pseudomonadati</taxon>
        <taxon>Pseudomonadota</taxon>
        <taxon>Alphaproteobacteria</taxon>
        <taxon>Hyphomicrobiales</taxon>
        <taxon>Phyllobacteriaceae</taxon>
        <taxon>Chelativorans</taxon>
    </lineage>
</organism>
<gene>
    <name evidence="6" type="ordered locus">Meso_3589</name>
</gene>
<dbReference type="InterPro" id="IPR015590">
    <property type="entry name" value="Aldehyde_DH_dom"/>
</dbReference>
<accession>Q11CB7</accession>
<dbReference type="AlphaFoldDB" id="Q11CB7"/>
<comment type="similarity">
    <text evidence="1 4">Belongs to the aldehyde dehydrogenase family.</text>
</comment>
<dbReference type="InterPro" id="IPR029510">
    <property type="entry name" value="Ald_DH_CS_GLU"/>
</dbReference>
<dbReference type="HOGENOM" id="CLU_005391_0_2_5"/>
<dbReference type="PANTHER" id="PTHR11699">
    <property type="entry name" value="ALDEHYDE DEHYDROGENASE-RELATED"/>
    <property type="match status" value="1"/>
</dbReference>
<dbReference type="PROSITE" id="PS00687">
    <property type="entry name" value="ALDEHYDE_DEHYDR_GLU"/>
    <property type="match status" value="1"/>
</dbReference>
<dbReference type="eggNOG" id="COG1012">
    <property type="taxonomic scope" value="Bacteria"/>
</dbReference>
<feature type="domain" description="Aldehyde dehydrogenase" evidence="5">
    <location>
        <begin position="15"/>
        <end position="465"/>
    </location>
</feature>